<dbReference type="RefSeq" id="WP_130478825.1">
    <property type="nucleotide sequence ID" value="NZ_SFCC01000017.1"/>
</dbReference>
<protein>
    <submittedName>
        <fullName evidence="1">Uncharacterized protein</fullName>
    </submittedName>
</protein>
<comment type="caution">
    <text evidence="1">The sequence shown here is derived from an EMBL/GenBank/DDBJ whole genome shotgun (WGS) entry which is preliminary data.</text>
</comment>
<organism evidence="1 2">
    <name type="scientific">Amycolatopsis suaedae</name>
    <dbReference type="NCBI Taxonomy" id="2510978"/>
    <lineage>
        <taxon>Bacteria</taxon>
        <taxon>Bacillati</taxon>
        <taxon>Actinomycetota</taxon>
        <taxon>Actinomycetes</taxon>
        <taxon>Pseudonocardiales</taxon>
        <taxon>Pseudonocardiaceae</taxon>
        <taxon>Amycolatopsis</taxon>
    </lineage>
</organism>
<dbReference type="OrthoDB" id="3629087at2"/>
<dbReference type="AlphaFoldDB" id="A0A4Q7J0U8"/>
<name>A0A4Q7J0U8_9PSEU</name>
<proteinExistence type="predicted"/>
<keyword evidence="2" id="KW-1185">Reference proteome</keyword>
<dbReference type="Proteomes" id="UP000292003">
    <property type="component" value="Unassembled WGS sequence"/>
</dbReference>
<dbReference type="EMBL" id="SFCC01000017">
    <property type="protein sequence ID" value="RZQ60437.1"/>
    <property type="molecule type" value="Genomic_DNA"/>
</dbReference>
<gene>
    <name evidence="1" type="ORF">EWH70_29520</name>
</gene>
<evidence type="ECO:0000313" key="2">
    <source>
        <dbReference type="Proteomes" id="UP000292003"/>
    </source>
</evidence>
<accession>A0A4Q7J0U8</accession>
<reference evidence="1 2" key="1">
    <citation type="submission" date="2019-02" db="EMBL/GenBank/DDBJ databases">
        <title>Draft genome sequence of Amycolatopsis sp. 8-3EHSu isolated from roots of Suaeda maritima.</title>
        <authorList>
            <person name="Duangmal K."/>
            <person name="Chantavorakit T."/>
        </authorList>
    </citation>
    <scope>NUCLEOTIDE SEQUENCE [LARGE SCALE GENOMIC DNA]</scope>
    <source>
        <strain evidence="1 2">8-3EHSu</strain>
    </source>
</reference>
<evidence type="ECO:0000313" key="1">
    <source>
        <dbReference type="EMBL" id="RZQ60437.1"/>
    </source>
</evidence>
<sequence length="122" mass="13625">MPVTSAIRRKIRAFLDPGDEIQYVFPADLRGSVTPSVLFVVTDRSITVLSTGLWSRRKPRSVLAVNPRNQRIGPVEVGSLTPWFEFNGMEYEVDDEYVAVVNAADADLRRRDAAPPDPLPDL</sequence>